<protein>
    <recommendedName>
        <fullName evidence="3">RNase H type-1 domain-containing protein</fullName>
    </recommendedName>
</protein>
<accession>A0A7J9DI03</accession>
<keyword evidence="2" id="KW-1185">Reference proteome</keyword>
<evidence type="ECO:0000313" key="2">
    <source>
        <dbReference type="Proteomes" id="UP000593568"/>
    </source>
</evidence>
<evidence type="ECO:0000313" key="1">
    <source>
        <dbReference type="EMBL" id="MBA0760382.1"/>
    </source>
</evidence>
<name>A0A7J9DI03_9ROSI</name>
<organism evidence="1 2">
    <name type="scientific">Gossypium trilobum</name>
    <dbReference type="NCBI Taxonomy" id="34281"/>
    <lineage>
        <taxon>Eukaryota</taxon>
        <taxon>Viridiplantae</taxon>
        <taxon>Streptophyta</taxon>
        <taxon>Embryophyta</taxon>
        <taxon>Tracheophyta</taxon>
        <taxon>Spermatophyta</taxon>
        <taxon>Magnoliopsida</taxon>
        <taxon>eudicotyledons</taxon>
        <taxon>Gunneridae</taxon>
        <taxon>Pentapetalae</taxon>
        <taxon>rosids</taxon>
        <taxon>malvids</taxon>
        <taxon>Malvales</taxon>
        <taxon>Malvaceae</taxon>
        <taxon>Malvoideae</taxon>
        <taxon>Gossypium</taxon>
    </lineage>
</organism>
<dbReference type="Proteomes" id="UP000593568">
    <property type="component" value="Unassembled WGS sequence"/>
</dbReference>
<reference evidence="1 2" key="1">
    <citation type="journal article" date="2019" name="Genome Biol. Evol.">
        <title>Insights into the evolution of the New World diploid cottons (Gossypium, subgenus Houzingenia) based on genome sequencing.</title>
        <authorList>
            <person name="Grover C.E."/>
            <person name="Arick M.A. 2nd"/>
            <person name="Thrash A."/>
            <person name="Conover J.L."/>
            <person name="Sanders W.S."/>
            <person name="Peterson D.G."/>
            <person name="Frelichowski J.E."/>
            <person name="Scheffler J.A."/>
            <person name="Scheffler B.E."/>
            <person name="Wendel J.F."/>
        </authorList>
    </citation>
    <scope>NUCLEOTIDE SEQUENCE [LARGE SCALE GENOMIC DNA]</scope>
    <source>
        <strain evidence="1">8</strain>
        <tissue evidence="1">Leaf</tissue>
    </source>
</reference>
<dbReference type="EMBL" id="JABEZW010000002">
    <property type="protein sequence ID" value="MBA0760382.1"/>
    <property type="molecule type" value="Genomic_DNA"/>
</dbReference>
<evidence type="ECO:0008006" key="3">
    <source>
        <dbReference type="Google" id="ProtNLM"/>
    </source>
</evidence>
<proteinExistence type="predicted"/>
<sequence length="72" mass="8514">MLIRRIQQFVASERKWSLRYVPRETNWIADVLAKMALSSDEVLHMFEEPPMEINEILKEAFSSDNLIMNISM</sequence>
<dbReference type="AlphaFoldDB" id="A0A7J9DI03"/>
<comment type="caution">
    <text evidence="1">The sequence shown here is derived from an EMBL/GenBank/DDBJ whole genome shotgun (WGS) entry which is preliminary data.</text>
</comment>
<gene>
    <name evidence="1" type="ORF">Gotri_023130</name>
</gene>